<feature type="compositionally biased region" description="Polar residues" evidence="1">
    <location>
        <begin position="10"/>
        <end position="24"/>
    </location>
</feature>
<gene>
    <name evidence="3" type="ORF">SNEC2469_LOCUS30986</name>
</gene>
<reference evidence="3" key="1">
    <citation type="submission" date="2021-02" db="EMBL/GenBank/DDBJ databases">
        <authorList>
            <person name="Dougan E. K."/>
            <person name="Rhodes N."/>
            <person name="Thang M."/>
            <person name="Chan C."/>
        </authorList>
    </citation>
    <scope>NUCLEOTIDE SEQUENCE</scope>
</reference>
<keyword evidence="2" id="KW-0472">Membrane</keyword>
<name>A0A813BLC7_9DINO</name>
<evidence type="ECO:0000313" key="3">
    <source>
        <dbReference type="EMBL" id="CAE7910491.1"/>
    </source>
</evidence>
<comment type="caution">
    <text evidence="3">The sequence shown here is derived from an EMBL/GenBank/DDBJ whole genome shotgun (WGS) entry which is preliminary data.</text>
</comment>
<feature type="non-terminal residue" evidence="3">
    <location>
        <position position="71"/>
    </location>
</feature>
<dbReference type="EMBL" id="CAJNJA010073692">
    <property type="protein sequence ID" value="CAE7910491.1"/>
    <property type="molecule type" value="Genomic_DNA"/>
</dbReference>
<evidence type="ECO:0000256" key="1">
    <source>
        <dbReference type="SAM" id="MobiDB-lite"/>
    </source>
</evidence>
<evidence type="ECO:0000256" key="2">
    <source>
        <dbReference type="SAM" id="Phobius"/>
    </source>
</evidence>
<proteinExistence type="predicted"/>
<keyword evidence="2" id="KW-0812">Transmembrane</keyword>
<organism evidence="3 4">
    <name type="scientific">Symbiodinium necroappetens</name>
    <dbReference type="NCBI Taxonomy" id="1628268"/>
    <lineage>
        <taxon>Eukaryota</taxon>
        <taxon>Sar</taxon>
        <taxon>Alveolata</taxon>
        <taxon>Dinophyceae</taxon>
        <taxon>Suessiales</taxon>
        <taxon>Symbiodiniaceae</taxon>
        <taxon>Symbiodinium</taxon>
    </lineage>
</organism>
<keyword evidence="2" id="KW-1133">Transmembrane helix</keyword>
<dbReference type="Proteomes" id="UP000601435">
    <property type="component" value="Unassembled WGS sequence"/>
</dbReference>
<feature type="transmembrane region" description="Helical" evidence="2">
    <location>
        <begin position="39"/>
        <end position="59"/>
    </location>
</feature>
<dbReference type="AlphaFoldDB" id="A0A813BLC7"/>
<protein>
    <submittedName>
        <fullName evidence="3">Uncharacterized protein</fullName>
    </submittedName>
</protein>
<keyword evidence="4" id="KW-1185">Reference proteome</keyword>
<feature type="region of interest" description="Disordered" evidence="1">
    <location>
        <begin position="1"/>
        <end position="24"/>
    </location>
</feature>
<sequence>MVTRLAPQLCDQNQPVSPNASNLNSWKAPGGSISSCKRCLLCALFALSVILLWKCYPGFVFTLRSAWHYVE</sequence>
<evidence type="ECO:0000313" key="4">
    <source>
        <dbReference type="Proteomes" id="UP000601435"/>
    </source>
</evidence>
<accession>A0A813BLC7</accession>